<keyword evidence="6" id="KW-1185">Reference proteome</keyword>
<name>A0A1I8A4R7_9BILA</name>
<evidence type="ECO:0000256" key="1">
    <source>
        <dbReference type="ARBA" id="ARBA00004123"/>
    </source>
</evidence>
<dbReference type="AlphaFoldDB" id="A0A1I8A4R7"/>
<dbReference type="Pfam" id="PF01918">
    <property type="entry name" value="Alba"/>
    <property type="match status" value="1"/>
</dbReference>
<dbReference type="SUPFAM" id="SSF82704">
    <property type="entry name" value="AlbA-like"/>
    <property type="match status" value="1"/>
</dbReference>
<dbReference type="PANTHER" id="PTHR13516:SF4">
    <property type="entry name" value="FI09323P"/>
    <property type="match status" value="1"/>
</dbReference>
<proteinExistence type="inferred from homology"/>
<feature type="region of interest" description="Disordered" evidence="4">
    <location>
        <begin position="178"/>
        <end position="210"/>
    </location>
</feature>
<evidence type="ECO:0000256" key="2">
    <source>
        <dbReference type="ARBA" id="ARBA00008018"/>
    </source>
</evidence>
<protein>
    <submittedName>
        <fullName evidence="7">Alba domain-containing protein</fullName>
    </submittedName>
</protein>
<dbReference type="GO" id="GO:0001682">
    <property type="term" value="P:tRNA 5'-leader removal"/>
    <property type="evidence" value="ECO:0007669"/>
    <property type="project" value="TreeGrafter"/>
</dbReference>
<keyword evidence="3" id="KW-0539">Nucleus</keyword>
<dbReference type="GO" id="GO:0003723">
    <property type="term" value="F:RNA binding"/>
    <property type="evidence" value="ECO:0007669"/>
    <property type="project" value="TreeGrafter"/>
</dbReference>
<evidence type="ECO:0000256" key="4">
    <source>
        <dbReference type="SAM" id="MobiDB-lite"/>
    </source>
</evidence>
<dbReference type="PANTHER" id="PTHR13516">
    <property type="entry name" value="RIBONUCLEASE P SUBUNIT P25"/>
    <property type="match status" value="1"/>
</dbReference>
<dbReference type="InterPro" id="IPR036882">
    <property type="entry name" value="Alba-like_dom_sf"/>
</dbReference>
<dbReference type="Gene3D" id="3.30.110.20">
    <property type="entry name" value="Alba-like domain"/>
    <property type="match status" value="1"/>
</dbReference>
<dbReference type="InterPro" id="IPR002775">
    <property type="entry name" value="DNA/RNA-bd_Alba-like"/>
</dbReference>
<evidence type="ECO:0000256" key="3">
    <source>
        <dbReference type="ARBA" id="ARBA00023242"/>
    </source>
</evidence>
<dbReference type="Proteomes" id="UP000095287">
    <property type="component" value="Unplaced"/>
</dbReference>
<comment type="subcellular location">
    <subcellularLocation>
        <location evidence="1">Nucleus</location>
    </subcellularLocation>
</comment>
<evidence type="ECO:0000259" key="5">
    <source>
        <dbReference type="Pfam" id="PF01918"/>
    </source>
</evidence>
<dbReference type="WBParaSite" id="L893_g33014.t1">
    <property type="protein sequence ID" value="L893_g33014.t1"/>
    <property type="gene ID" value="L893_g33014"/>
</dbReference>
<evidence type="ECO:0000313" key="7">
    <source>
        <dbReference type="WBParaSite" id="L893_g33014.t1"/>
    </source>
</evidence>
<sequence>MEQPSSSAAEIVETIEICPAPFPEDFTKGTKTVFVKKHSKFEKLHGFAIAELENKETRRIIFRGYGEACEKCVSCVEVFKRKYLLGKLHQWTEIAFSKSSVVHPPEVDGAESKTIEKKVPTMFVLLSKDPFPEALRSDSMQTSEDVDVSLFDKVVKSEKKRQFDQARCFKRSKENVNKWRRQMKESKKNFAEKRGKPPAAKTEEKSEMES</sequence>
<feature type="domain" description="DNA/RNA-binding protein Alba-like" evidence="5">
    <location>
        <begin position="31"/>
        <end position="97"/>
    </location>
</feature>
<reference evidence="7" key="1">
    <citation type="submission" date="2016-11" db="UniProtKB">
        <authorList>
            <consortium name="WormBaseParasite"/>
        </authorList>
    </citation>
    <scope>IDENTIFICATION</scope>
</reference>
<dbReference type="GO" id="GO:0005634">
    <property type="term" value="C:nucleus"/>
    <property type="evidence" value="ECO:0007669"/>
    <property type="project" value="UniProtKB-SubCell"/>
</dbReference>
<dbReference type="InterPro" id="IPR051958">
    <property type="entry name" value="Alba-like_NAB"/>
</dbReference>
<comment type="similarity">
    <text evidence="2">Belongs to the histone-like Alba family.</text>
</comment>
<organism evidence="6 7">
    <name type="scientific">Steinernema glaseri</name>
    <dbReference type="NCBI Taxonomy" id="37863"/>
    <lineage>
        <taxon>Eukaryota</taxon>
        <taxon>Metazoa</taxon>
        <taxon>Ecdysozoa</taxon>
        <taxon>Nematoda</taxon>
        <taxon>Chromadorea</taxon>
        <taxon>Rhabditida</taxon>
        <taxon>Tylenchina</taxon>
        <taxon>Panagrolaimomorpha</taxon>
        <taxon>Strongyloidoidea</taxon>
        <taxon>Steinernematidae</taxon>
        <taxon>Steinernema</taxon>
    </lineage>
</organism>
<dbReference type="GO" id="GO:0000172">
    <property type="term" value="C:ribonuclease MRP complex"/>
    <property type="evidence" value="ECO:0007669"/>
    <property type="project" value="TreeGrafter"/>
</dbReference>
<evidence type="ECO:0000313" key="6">
    <source>
        <dbReference type="Proteomes" id="UP000095287"/>
    </source>
</evidence>
<accession>A0A1I8A4R7</accession>